<evidence type="ECO:0000256" key="1">
    <source>
        <dbReference type="PROSITE-ProRule" id="PRU00176"/>
    </source>
</evidence>
<protein>
    <recommendedName>
        <fullName evidence="3">RRM domain-containing protein</fullName>
    </recommendedName>
</protein>
<dbReference type="Gene3D" id="3.50.50.60">
    <property type="entry name" value="FAD/NAD(P)-binding domain"/>
    <property type="match status" value="1"/>
</dbReference>
<evidence type="ECO:0000259" key="3">
    <source>
        <dbReference type="PROSITE" id="PS50102"/>
    </source>
</evidence>
<dbReference type="SUPFAM" id="SSF54928">
    <property type="entry name" value="RNA-binding domain, RBD"/>
    <property type="match status" value="1"/>
</dbReference>
<proteinExistence type="predicted"/>
<name>A0A1Q9CI07_SYMMI</name>
<comment type="caution">
    <text evidence="4">The sequence shown here is derived from an EMBL/GenBank/DDBJ whole genome shotgun (WGS) entry which is preliminary data.</text>
</comment>
<evidence type="ECO:0000313" key="5">
    <source>
        <dbReference type="Proteomes" id="UP000186817"/>
    </source>
</evidence>
<evidence type="ECO:0000313" key="4">
    <source>
        <dbReference type="EMBL" id="OLP82569.1"/>
    </source>
</evidence>
<feature type="compositionally biased region" description="Acidic residues" evidence="2">
    <location>
        <begin position="1"/>
        <end position="12"/>
    </location>
</feature>
<organism evidence="4 5">
    <name type="scientific">Symbiodinium microadriaticum</name>
    <name type="common">Dinoflagellate</name>
    <name type="synonym">Zooxanthella microadriatica</name>
    <dbReference type="NCBI Taxonomy" id="2951"/>
    <lineage>
        <taxon>Eukaryota</taxon>
        <taxon>Sar</taxon>
        <taxon>Alveolata</taxon>
        <taxon>Dinophyceae</taxon>
        <taxon>Suessiales</taxon>
        <taxon>Symbiodiniaceae</taxon>
        <taxon>Symbiodinium</taxon>
    </lineage>
</organism>
<feature type="compositionally biased region" description="Basic and acidic residues" evidence="2">
    <location>
        <begin position="239"/>
        <end position="256"/>
    </location>
</feature>
<feature type="compositionally biased region" description="Basic and acidic residues" evidence="2">
    <location>
        <begin position="364"/>
        <end position="399"/>
    </location>
</feature>
<dbReference type="PANTHER" id="PTHR16128:SF5">
    <property type="entry name" value="FAD_NAD(P)-BINDING OXIDOREDUCTASE FAMILY PROTEIN"/>
    <property type="match status" value="1"/>
</dbReference>
<dbReference type="Gene3D" id="3.90.660.10">
    <property type="match status" value="1"/>
</dbReference>
<dbReference type="PROSITE" id="PS50102">
    <property type="entry name" value="RRM"/>
    <property type="match status" value="1"/>
</dbReference>
<reference evidence="4 5" key="1">
    <citation type="submission" date="2016-02" db="EMBL/GenBank/DDBJ databases">
        <title>Genome analysis of coral dinoflagellate symbionts highlights evolutionary adaptations to a symbiotic lifestyle.</title>
        <authorList>
            <person name="Aranda M."/>
            <person name="Li Y."/>
            <person name="Liew Y.J."/>
            <person name="Baumgarten S."/>
            <person name="Simakov O."/>
            <person name="Wilson M."/>
            <person name="Piel J."/>
            <person name="Ashoor H."/>
            <person name="Bougouffa S."/>
            <person name="Bajic V.B."/>
            <person name="Ryu T."/>
            <person name="Ravasi T."/>
            <person name="Bayer T."/>
            <person name="Micklem G."/>
            <person name="Kim H."/>
            <person name="Bhak J."/>
            <person name="Lajeunesse T.C."/>
            <person name="Voolstra C.R."/>
        </authorList>
    </citation>
    <scope>NUCLEOTIDE SEQUENCE [LARGE SCALE GENOMIC DNA]</scope>
    <source>
        <strain evidence="4 5">CCMP2467</strain>
    </source>
</reference>
<dbReference type="EMBL" id="LSRX01001182">
    <property type="protein sequence ID" value="OLP82569.1"/>
    <property type="molecule type" value="Genomic_DNA"/>
</dbReference>
<dbReference type="Gene3D" id="3.30.70.330">
    <property type="match status" value="1"/>
</dbReference>
<dbReference type="Pfam" id="PF00076">
    <property type="entry name" value="RRM_1"/>
    <property type="match status" value="1"/>
</dbReference>
<feature type="region of interest" description="Disordered" evidence="2">
    <location>
        <begin position="233"/>
        <end position="256"/>
    </location>
</feature>
<dbReference type="SUPFAM" id="SSF51905">
    <property type="entry name" value="FAD/NAD(P)-binding domain"/>
    <property type="match status" value="1"/>
</dbReference>
<dbReference type="InterPro" id="IPR000504">
    <property type="entry name" value="RRM_dom"/>
</dbReference>
<dbReference type="InterPro" id="IPR035979">
    <property type="entry name" value="RBD_domain_sf"/>
</dbReference>
<dbReference type="InterPro" id="IPR012677">
    <property type="entry name" value="Nucleotide-bd_a/b_plait_sf"/>
</dbReference>
<feature type="compositionally biased region" description="Polar residues" evidence="2">
    <location>
        <begin position="180"/>
        <end position="198"/>
    </location>
</feature>
<evidence type="ECO:0000256" key="2">
    <source>
        <dbReference type="SAM" id="MobiDB-lite"/>
    </source>
</evidence>
<dbReference type="Proteomes" id="UP000186817">
    <property type="component" value="Unassembled WGS sequence"/>
</dbReference>
<keyword evidence="1" id="KW-0694">RNA-binding</keyword>
<feature type="compositionally biased region" description="Basic and acidic residues" evidence="2">
    <location>
        <begin position="406"/>
        <end position="415"/>
    </location>
</feature>
<dbReference type="AlphaFoldDB" id="A0A1Q9CI07"/>
<dbReference type="OrthoDB" id="2161133at2759"/>
<keyword evidence="5" id="KW-1185">Reference proteome</keyword>
<gene>
    <name evidence="4" type="ORF">AK812_SmicGene36786</name>
</gene>
<dbReference type="GO" id="GO:0003723">
    <property type="term" value="F:RNA binding"/>
    <property type="evidence" value="ECO:0007669"/>
    <property type="project" value="UniProtKB-UniRule"/>
</dbReference>
<feature type="region of interest" description="Disordered" evidence="2">
    <location>
        <begin position="1"/>
        <end position="23"/>
    </location>
</feature>
<feature type="region of interest" description="Disordered" evidence="2">
    <location>
        <begin position="330"/>
        <end position="428"/>
    </location>
</feature>
<dbReference type="Pfam" id="PF13450">
    <property type="entry name" value="NAD_binding_8"/>
    <property type="match status" value="1"/>
</dbReference>
<feature type="domain" description="RRM" evidence="3">
    <location>
        <begin position="98"/>
        <end position="204"/>
    </location>
</feature>
<feature type="compositionally biased region" description="Basic and acidic residues" evidence="2">
    <location>
        <begin position="519"/>
        <end position="538"/>
    </location>
</feature>
<feature type="compositionally biased region" description="Basic and acidic residues" evidence="2">
    <location>
        <begin position="330"/>
        <end position="343"/>
    </location>
</feature>
<sequence length="991" mass="108775">MYVGEEDDEEKEDVNSAKKEDPDLVEGQQIKVAALEVEGAESLQDALILLISLSDRSADMTGKIGTEVVAAARTEEIGFLAQLEVTEAAAAARREDRKTLAISNLSRNAASPALAKLLAWLLLPSLCFLMQVNEDHLKEIFGNYGKVKEATLAIDKAAGLPKGYAYVEFYEADRAISHMNSGQSSTRLTESEGSQQLLQGMERRKSVRNESNAARNASSMSVNEIAIGTEIATASADLRQQRGDRDRDRDREKEKERAKSFSSFSYCRELHSLRACESLAAFFCREDKEKEREKEKEKEKAGHLAAHLMVAPELSSCRLEHEMRDAGAFKCRKENENGPRRDESDSEDSEEDSIPKAKAKKPAPKKEDKEDKKDEKKEEKKETKAPAKTKAKDAEDKKKPAVKKKKEADAEEKPKVKSKAPSWPSPAVTAGCRAKMILDWLHCLRRSPLQTAEKPKTKDKDEKAKVAEKPKATKTKAKEPEKSEKAEKEKEKVKKTDKAKAQAGEAAKKAVKALTATISKDKKPTKDAKFDRDSDQKAMELQARPKRRWKSQAAQDEISAPMDLGGYASHDPQGEVPDSVKESLQSTSTKSVCVIGGGPSGLGCCRRLCDAGLQVTLVQESRGLGGKLCTKFVNGKDDPTLHFDMGVQLLRPAGPLADDLEGVVQPWPQPGRFKRILCKGDWTRWNITSSSDVSVDGLVVGVPSMSAIGRALADKCCNLEIHVDRTAHVIGRSPKTGRWGVEWSRAEANAGQLRYRPELAQGATEAVSRSFDAVVLAFEANKILQGCKSGYKQVAPSVTPTLRKQLSGRTKTSQLWNLMVAFDRELPMPWDAATVEGHGSLAWVAVNSSKPERARVPQCFMIFSTNSWAAWKQWSKKEVERVLLHDFLSFLEQVLGFWPPEPSFVLSGRWGNNTEAVLGGARPSGEFPVRALGYSGTGESGGLPPPLWDGDVGMGATGDWARGFSVSDAYSAGQDLAETMLKAGTDRLFGG</sequence>
<dbReference type="PANTHER" id="PTHR16128">
    <property type="entry name" value="FAD/NAD(P)-BINDING OXIDOREDUCTASE FAMILY PROTEIN"/>
    <property type="match status" value="1"/>
</dbReference>
<feature type="compositionally biased region" description="Basic and acidic residues" evidence="2">
    <location>
        <begin position="453"/>
        <end position="500"/>
    </location>
</feature>
<dbReference type="InterPro" id="IPR036188">
    <property type="entry name" value="FAD/NAD-bd_sf"/>
</dbReference>
<feature type="region of interest" description="Disordered" evidence="2">
    <location>
        <begin position="180"/>
        <end position="219"/>
    </location>
</feature>
<feature type="region of interest" description="Disordered" evidence="2">
    <location>
        <begin position="446"/>
        <end position="555"/>
    </location>
</feature>
<feature type="compositionally biased region" description="Basic and acidic residues" evidence="2">
    <location>
        <begin position="13"/>
        <end position="22"/>
    </location>
</feature>
<feature type="compositionally biased region" description="Polar residues" evidence="2">
    <location>
        <begin position="209"/>
        <end position="219"/>
    </location>
</feature>
<accession>A0A1Q9CI07</accession>